<evidence type="ECO:0000313" key="2">
    <source>
        <dbReference type="EMBL" id="ABS68419.1"/>
    </source>
</evidence>
<dbReference type="SUPFAM" id="SSF53474">
    <property type="entry name" value="alpha/beta-Hydrolases"/>
    <property type="match status" value="1"/>
</dbReference>
<evidence type="ECO:0008006" key="4">
    <source>
        <dbReference type="Google" id="ProtNLM"/>
    </source>
</evidence>
<feature type="region of interest" description="Disordered" evidence="1">
    <location>
        <begin position="397"/>
        <end position="427"/>
    </location>
</feature>
<dbReference type="Gene3D" id="3.40.50.1820">
    <property type="entry name" value="alpha/beta hydrolase"/>
    <property type="match status" value="1"/>
</dbReference>
<sequence length="427" mass="45680">MCHEDSATGARGGDDVLIFERVGLVSGMGVAGMRRAGMRLAATALCLTLLAGCSDRPGPEALTPTTAKAPGAREHVILVASTRERDPRPGVIFNGERSTSLNFAKVDLSVPPAHKAGEIEWPKKGAGDPATDMVVHEAIYRDTEQDFLRDMKSELARRPAGQKKVFIFVHGYNTQFSEALYRLAQMAHDADAPAVPVLFTWASRATTEAYVYDNNSATAARDNLEETIRLAFGSGADEVSIMAHSMGNWVTVEALRQIRISGKPVPQNKVGNIILAAPDIDVDVFKSQLKRFGKPAKPFVVIVSRDDKALGISEFLAGKKQRLGEYSNDAELVDLGAVVVDMTDVKALDSFNHGKFAQLAEMAPQLRGSVLRGEAAGGKPAPSLSMDGVRITGLDRLRPQPTTQQPTTQQAAVAVDDDAAAPAPAAQ</sequence>
<accession>A7IK76</accession>
<dbReference type="PANTHER" id="PTHR36513:SF1">
    <property type="entry name" value="TRANSMEMBRANE PROTEIN"/>
    <property type="match status" value="1"/>
</dbReference>
<dbReference type="PANTHER" id="PTHR36513">
    <property type="entry name" value="ABC TRANSMEMBRANE TYPE-1 DOMAIN-CONTAINING PROTEIN"/>
    <property type="match status" value="1"/>
</dbReference>
<keyword evidence="3" id="KW-1185">Reference proteome</keyword>
<dbReference type="KEGG" id="xau:Xaut_3189"/>
<organism evidence="2 3">
    <name type="scientific">Xanthobacter autotrophicus (strain ATCC BAA-1158 / Py2)</name>
    <dbReference type="NCBI Taxonomy" id="78245"/>
    <lineage>
        <taxon>Bacteria</taxon>
        <taxon>Pseudomonadati</taxon>
        <taxon>Pseudomonadota</taxon>
        <taxon>Alphaproteobacteria</taxon>
        <taxon>Hyphomicrobiales</taxon>
        <taxon>Xanthobacteraceae</taxon>
        <taxon>Xanthobacter</taxon>
    </lineage>
</organism>
<proteinExistence type="predicted"/>
<dbReference type="ESTHER" id="xanp2-a7ik76">
    <property type="family name" value="Duf_900"/>
</dbReference>
<feature type="compositionally biased region" description="Low complexity" evidence="1">
    <location>
        <begin position="399"/>
        <end position="427"/>
    </location>
</feature>
<dbReference type="eggNOG" id="COG4782">
    <property type="taxonomic scope" value="Bacteria"/>
</dbReference>
<gene>
    <name evidence="2" type="ordered locus">Xaut_3189</name>
</gene>
<name>A7IK76_XANP2</name>
<dbReference type="InterPro" id="IPR010297">
    <property type="entry name" value="DUF900_hydrolase"/>
</dbReference>
<dbReference type="EMBL" id="CP000781">
    <property type="protein sequence ID" value="ABS68419.1"/>
    <property type="molecule type" value="Genomic_DNA"/>
</dbReference>
<dbReference type="InterPro" id="IPR029058">
    <property type="entry name" value="AB_hydrolase_fold"/>
</dbReference>
<dbReference type="PhylomeDB" id="A7IK76"/>
<dbReference type="AlphaFoldDB" id="A7IK76"/>
<dbReference type="STRING" id="78245.Xaut_3189"/>
<reference evidence="2 3" key="1">
    <citation type="submission" date="2007-07" db="EMBL/GenBank/DDBJ databases">
        <title>Complete sequence of chromosome of Xanthobacter autotrophicus Py2.</title>
        <authorList>
            <consortium name="US DOE Joint Genome Institute"/>
            <person name="Copeland A."/>
            <person name="Lucas S."/>
            <person name="Lapidus A."/>
            <person name="Barry K."/>
            <person name="Glavina del Rio T."/>
            <person name="Hammon N."/>
            <person name="Israni S."/>
            <person name="Dalin E."/>
            <person name="Tice H."/>
            <person name="Pitluck S."/>
            <person name="Sims D."/>
            <person name="Brettin T."/>
            <person name="Bruce D."/>
            <person name="Detter J.C."/>
            <person name="Han C."/>
            <person name="Tapia R."/>
            <person name="Brainard J."/>
            <person name="Schmutz J."/>
            <person name="Larimer F."/>
            <person name="Land M."/>
            <person name="Hauser L."/>
            <person name="Kyrpides N."/>
            <person name="Kim E."/>
            <person name="Ensigns S.A."/>
            <person name="Richardson P."/>
        </authorList>
    </citation>
    <scope>NUCLEOTIDE SEQUENCE [LARGE SCALE GENOMIC DNA]</scope>
    <source>
        <strain evidence="3">ATCC BAA-1158 / Py2</strain>
    </source>
</reference>
<dbReference type="HOGENOM" id="CLU_030170_0_0_5"/>
<evidence type="ECO:0000256" key="1">
    <source>
        <dbReference type="SAM" id="MobiDB-lite"/>
    </source>
</evidence>
<evidence type="ECO:0000313" key="3">
    <source>
        <dbReference type="Proteomes" id="UP000002417"/>
    </source>
</evidence>
<dbReference type="Proteomes" id="UP000002417">
    <property type="component" value="Chromosome"/>
</dbReference>
<dbReference type="Pfam" id="PF05990">
    <property type="entry name" value="DUF900"/>
    <property type="match status" value="1"/>
</dbReference>
<protein>
    <recommendedName>
        <fullName evidence="4">Alpha/beta fold hydrolase</fullName>
    </recommendedName>
</protein>